<dbReference type="AlphaFoldDB" id="A0A8J7LLK7"/>
<proteinExistence type="predicted"/>
<dbReference type="Pfam" id="PF01076">
    <property type="entry name" value="Mob_Pre"/>
    <property type="match status" value="1"/>
</dbReference>
<keyword evidence="4" id="KW-1185">Reference proteome</keyword>
<name>A0A8J7LLK7_9RHOB</name>
<feature type="compositionally biased region" description="Polar residues" evidence="2">
    <location>
        <begin position="1"/>
        <end position="12"/>
    </location>
</feature>
<feature type="region of interest" description="Disordered" evidence="2">
    <location>
        <begin position="403"/>
        <end position="422"/>
    </location>
</feature>
<keyword evidence="1" id="KW-0175">Coiled coil</keyword>
<evidence type="ECO:0000313" key="3">
    <source>
        <dbReference type="EMBL" id="MBI1495530.1"/>
    </source>
</evidence>
<evidence type="ECO:0000313" key="4">
    <source>
        <dbReference type="Proteomes" id="UP000640583"/>
    </source>
</evidence>
<accession>A0A8J7LLK7</accession>
<feature type="coiled-coil region" evidence="1">
    <location>
        <begin position="277"/>
        <end position="318"/>
    </location>
</feature>
<dbReference type="Gene3D" id="3.30.930.30">
    <property type="match status" value="1"/>
</dbReference>
<dbReference type="GO" id="GO:0003677">
    <property type="term" value="F:DNA binding"/>
    <property type="evidence" value="ECO:0007669"/>
    <property type="project" value="InterPro"/>
</dbReference>
<reference evidence="3" key="1">
    <citation type="submission" date="2020-10" db="EMBL/GenBank/DDBJ databases">
        <title>Paenihalocynthiibacter styelae gen. nov., sp. nov., isolated from stalked sea squirt Styela clava.</title>
        <authorList>
            <person name="Kim Y.-O."/>
            <person name="Yoon J.-H."/>
        </authorList>
    </citation>
    <scope>NUCLEOTIDE SEQUENCE</scope>
    <source>
        <strain evidence="3">MYP1-1</strain>
    </source>
</reference>
<feature type="coiled-coil region" evidence="1">
    <location>
        <begin position="218"/>
        <end position="246"/>
    </location>
</feature>
<dbReference type="InterPro" id="IPR001668">
    <property type="entry name" value="Mob_Pre"/>
</dbReference>
<sequence>MRIKNRTMSQAYGQRRHDFRKGRKPNYVDKNREDLNRILIEPRPLPEIRGEVVELRGRRGAQRAIKSNAAIVTSGIITFGHEAAKLFGALTTDEQDAAYLELAQALADHLNTTLEGLVHHGDETTDHAHLELRGVTNSGYPVSKELTRQAMSELQDLAAEIMQRYCPDIQRGNRKQDRLDAGANFPDTLNRSVRQLHEDLPAEIATKEQMIHDLDAEIATREASIAKDQERVAELEKKEVLQANEEKRLGKYRVRIVKKVEELKAVQAKQAKQRVAIRQHEERLVLVERANAAKAEELEQKTSEAGDLIAQAEQAKAEMDAGMAAVEAVVEEMANDTIQETPDELILENPAPILAAPKPIQKRLTGIVHRYLDLRSDWRQRSEWLNTMVAKVQVWLRREDLPNDAQDDGEQIKQNFNNGPSL</sequence>
<evidence type="ECO:0000256" key="1">
    <source>
        <dbReference type="SAM" id="Coils"/>
    </source>
</evidence>
<feature type="region of interest" description="Disordered" evidence="2">
    <location>
        <begin position="1"/>
        <end position="24"/>
    </location>
</feature>
<dbReference type="EMBL" id="JADCKQ010000023">
    <property type="protein sequence ID" value="MBI1495530.1"/>
    <property type="molecule type" value="Genomic_DNA"/>
</dbReference>
<comment type="caution">
    <text evidence="3">The sequence shown here is derived from an EMBL/GenBank/DDBJ whole genome shotgun (WGS) entry which is preliminary data.</text>
</comment>
<gene>
    <name evidence="3" type="ORF">H1D41_17985</name>
</gene>
<dbReference type="RefSeq" id="WP_228850225.1">
    <property type="nucleotide sequence ID" value="NZ_JADCKQ010000023.1"/>
</dbReference>
<dbReference type="GO" id="GO:0006310">
    <property type="term" value="P:DNA recombination"/>
    <property type="evidence" value="ECO:0007669"/>
    <property type="project" value="InterPro"/>
</dbReference>
<dbReference type="Proteomes" id="UP000640583">
    <property type="component" value="Unassembled WGS sequence"/>
</dbReference>
<evidence type="ECO:0000256" key="2">
    <source>
        <dbReference type="SAM" id="MobiDB-lite"/>
    </source>
</evidence>
<dbReference type="CDD" id="cd17242">
    <property type="entry name" value="MobM_relaxase"/>
    <property type="match status" value="1"/>
</dbReference>
<protein>
    <submittedName>
        <fullName evidence="3">Plasmid recombination protein</fullName>
    </submittedName>
</protein>
<organism evidence="3 4">
    <name type="scientific">Halocynthiibacter styelae</name>
    <dbReference type="NCBI Taxonomy" id="2761955"/>
    <lineage>
        <taxon>Bacteria</taxon>
        <taxon>Pseudomonadati</taxon>
        <taxon>Pseudomonadota</taxon>
        <taxon>Alphaproteobacteria</taxon>
        <taxon>Rhodobacterales</taxon>
        <taxon>Paracoccaceae</taxon>
        <taxon>Halocynthiibacter</taxon>
    </lineage>
</organism>
<feature type="compositionally biased region" description="Polar residues" evidence="2">
    <location>
        <begin position="412"/>
        <end position="422"/>
    </location>
</feature>